<keyword evidence="7" id="KW-1185">Reference proteome</keyword>
<dbReference type="InterPro" id="IPR042214">
    <property type="entry name" value="TruD_catalytic"/>
</dbReference>
<keyword evidence="3" id="KW-0413">Isomerase</keyword>
<evidence type="ECO:0000256" key="3">
    <source>
        <dbReference type="ARBA" id="ARBA00023235"/>
    </source>
</evidence>
<dbReference type="PANTHER" id="PTHR13326:SF31">
    <property type="entry name" value="PSEUDOURIDYLATE SYNTHASE 7 HOMOLOG"/>
    <property type="match status" value="1"/>
</dbReference>
<protein>
    <recommendedName>
        <fullName evidence="5">TRUD domain-containing protein</fullName>
    </recommendedName>
</protein>
<dbReference type="InterPro" id="IPR011760">
    <property type="entry name" value="PsdUridine_synth_TruD_insert"/>
</dbReference>
<reference evidence="6" key="1">
    <citation type="journal article" date="2023" name="Insect Mol. Biol.">
        <title>Genome sequencing provides insights into the evolution of gene families encoding plant cell wall-degrading enzymes in longhorned beetles.</title>
        <authorList>
            <person name="Shin N.R."/>
            <person name="Okamura Y."/>
            <person name="Kirsch R."/>
            <person name="Pauchet Y."/>
        </authorList>
    </citation>
    <scope>NUCLEOTIDE SEQUENCE</scope>
    <source>
        <strain evidence="6">RBIC_L_NR</strain>
    </source>
</reference>
<evidence type="ECO:0000256" key="1">
    <source>
        <dbReference type="ARBA" id="ARBA00007953"/>
    </source>
</evidence>
<dbReference type="AlphaFoldDB" id="A0AAV8ZML9"/>
<dbReference type="Proteomes" id="UP001162156">
    <property type="component" value="Unassembled WGS sequence"/>
</dbReference>
<name>A0AAV8ZML9_9CUCU</name>
<dbReference type="GO" id="GO:0008033">
    <property type="term" value="P:tRNA processing"/>
    <property type="evidence" value="ECO:0007669"/>
    <property type="project" value="UniProtKB-KW"/>
</dbReference>
<sequence length="299" mass="35993">MRLLYIHSFQSLIWNKMVSKRIQLFGMKPVEGDFILIKTEKEENEDSSSEIPDDDESISQLMWETKLYENHSVAVQDFFNLLQKFDKSITEQIPKSHKYKKRNEWVTKEIMDAINLKDKLYKQYNKDRDNKVLEREYKDLRNKITNMVRDTKKEYQLKKEKKEKAEEPFKCKQEIIALTADELSNYTIYDIVLPLPGYDINYPEHLKEYYKEALEEYGLTLEMTKQKVKTYTLCGNYRKILEKVKDVSWKIMHYNNPTENLIRSDFEELRGNSEPEDVESKVYFYFLFFFSKLHVISHG</sequence>
<evidence type="ECO:0000259" key="5">
    <source>
        <dbReference type="PROSITE" id="PS50984"/>
    </source>
</evidence>
<dbReference type="InterPro" id="IPR020103">
    <property type="entry name" value="PsdUridine_synth_cat_dom_sf"/>
</dbReference>
<evidence type="ECO:0000313" key="7">
    <source>
        <dbReference type="Proteomes" id="UP001162156"/>
    </source>
</evidence>
<dbReference type="GO" id="GO:0005634">
    <property type="term" value="C:nucleus"/>
    <property type="evidence" value="ECO:0007669"/>
    <property type="project" value="TreeGrafter"/>
</dbReference>
<dbReference type="Gene3D" id="3.30.2350.20">
    <property type="entry name" value="TruD, catalytic domain"/>
    <property type="match status" value="1"/>
</dbReference>
<accession>A0AAV8ZML9</accession>
<comment type="similarity">
    <text evidence="1">Belongs to the pseudouridine synthase TruD family.</text>
</comment>
<comment type="catalytic activity">
    <reaction evidence="4">
        <text>a uridine in tRNA = a pseudouridine in tRNA</text>
        <dbReference type="Rhea" id="RHEA:54572"/>
        <dbReference type="Rhea" id="RHEA-COMP:13339"/>
        <dbReference type="Rhea" id="RHEA-COMP:13934"/>
        <dbReference type="ChEBI" id="CHEBI:65314"/>
        <dbReference type="ChEBI" id="CHEBI:65315"/>
    </reaction>
</comment>
<proteinExistence type="inferred from homology"/>
<dbReference type="PROSITE" id="PS50984">
    <property type="entry name" value="TRUD"/>
    <property type="match status" value="1"/>
</dbReference>
<dbReference type="Pfam" id="PF01142">
    <property type="entry name" value="TruD"/>
    <property type="match status" value="1"/>
</dbReference>
<feature type="domain" description="TRUD" evidence="5">
    <location>
        <begin position="1"/>
        <end position="243"/>
    </location>
</feature>
<dbReference type="EMBL" id="JANEYF010000952">
    <property type="protein sequence ID" value="KAJ8966700.1"/>
    <property type="molecule type" value="Genomic_DNA"/>
</dbReference>
<gene>
    <name evidence="6" type="ORF">NQ314_003350</name>
</gene>
<organism evidence="6 7">
    <name type="scientific">Rhamnusium bicolor</name>
    <dbReference type="NCBI Taxonomy" id="1586634"/>
    <lineage>
        <taxon>Eukaryota</taxon>
        <taxon>Metazoa</taxon>
        <taxon>Ecdysozoa</taxon>
        <taxon>Arthropoda</taxon>
        <taxon>Hexapoda</taxon>
        <taxon>Insecta</taxon>
        <taxon>Pterygota</taxon>
        <taxon>Neoptera</taxon>
        <taxon>Endopterygota</taxon>
        <taxon>Coleoptera</taxon>
        <taxon>Polyphaga</taxon>
        <taxon>Cucujiformia</taxon>
        <taxon>Chrysomeloidea</taxon>
        <taxon>Cerambycidae</taxon>
        <taxon>Lepturinae</taxon>
        <taxon>Rhagiini</taxon>
        <taxon>Rhamnusium</taxon>
    </lineage>
</organism>
<dbReference type="SUPFAM" id="SSF55120">
    <property type="entry name" value="Pseudouridine synthase"/>
    <property type="match status" value="1"/>
</dbReference>
<evidence type="ECO:0000313" key="6">
    <source>
        <dbReference type="EMBL" id="KAJ8966700.1"/>
    </source>
</evidence>
<comment type="caution">
    <text evidence="6">The sequence shown here is derived from an EMBL/GenBank/DDBJ whole genome shotgun (WGS) entry which is preliminary data.</text>
</comment>
<evidence type="ECO:0000256" key="2">
    <source>
        <dbReference type="ARBA" id="ARBA00022694"/>
    </source>
</evidence>
<evidence type="ECO:0000256" key="4">
    <source>
        <dbReference type="ARBA" id="ARBA00036943"/>
    </source>
</evidence>
<dbReference type="GO" id="GO:0001522">
    <property type="term" value="P:pseudouridine synthesis"/>
    <property type="evidence" value="ECO:0007669"/>
    <property type="project" value="InterPro"/>
</dbReference>
<dbReference type="PANTHER" id="PTHR13326">
    <property type="entry name" value="TRNA PSEUDOURIDINE SYNTHASE D"/>
    <property type="match status" value="1"/>
</dbReference>
<dbReference type="GO" id="GO:0009982">
    <property type="term" value="F:pseudouridine synthase activity"/>
    <property type="evidence" value="ECO:0007669"/>
    <property type="project" value="InterPro"/>
</dbReference>
<dbReference type="InterPro" id="IPR001656">
    <property type="entry name" value="PsdUridine_synth_TruD"/>
</dbReference>
<keyword evidence="2" id="KW-0819">tRNA processing</keyword>
<dbReference type="GO" id="GO:0003723">
    <property type="term" value="F:RNA binding"/>
    <property type="evidence" value="ECO:0007669"/>
    <property type="project" value="InterPro"/>
</dbReference>